<protein>
    <submittedName>
        <fullName evidence="3">Ig-like domain-containing protein</fullName>
    </submittedName>
</protein>
<evidence type="ECO:0000313" key="4">
    <source>
        <dbReference type="Proteomes" id="UP001596258"/>
    </source>
</evidence>
<gene>
    <name evidence="3" type="ORF">ACFP1M_02025</name>
</gene>
<accession>A0ABW1U808</accession>
<feature type="region of interest" description="Disordered" evidence="1">
    <location>
        <begin position="101"/>
        <end position="200"/>
    </location>
</feature>
<organism evidence="3 4">
    <name type="scientific">Levilactobacillus angrenensis</name>
    <dbReference type="NCBI Taxonomy" id="2486020"/>
    <lineage>
        <taxon>Bacteria</taxon>
        <taxon>Bacillati</taxon>
        <taxon>Bacillota</taxon>
        <taxon>Bacilli</taxon>
        <taxon>Lactobacillales</taxon>
        <taxon>Lactobacillaceae</taxon>
        <taxon>Levilactobacillus</taxon>
    </lineage>
</organism>
<sequence>MSMGIKPALLVAAALTVAFGGEVNAMAKSHTIGKLTQVKLSKHRLTGKTTKYARIKLVNAQGKSFASGKANRVGKFKITVKKQNLTKLSFKLAASKPGFKSRTFSNKQIKRAQAKPAKPTTTPNVTVPSQPDKPNKPVKPTTPAKPVKPSKPVKPTKPVKPSKPTKPSGPASPANPGKPTTPSRPGNNLSAKDRQIAAKKAQIEAAKQNYYQVKKQLQPISDQIEALTTEIHKQLNNLRVIQADLKVATDNHDTQKMATLTEQAKIISDIIAAKQDQRADLYPKLLPLEDARTKVSSLMDELWVLDNSYIPEELN</sequence>
<feature type="compositionally biased region" description="Polar residues" evidence="1">
    <location>
        <begin position="119"/>
        <end position="129"/>
    </location>
</feature>
<comment type="caution">
    <text evidence="3">The sequence shown here is derived from an EMBL/GenBank/DDBJ whole genome shotgun (WGS) entry which is preliminary data.</text>
</comment>
<evidence type="ECO:0000313" key="3">
    <source>
        <dbReference type="EMBL" id="MFC6288991.1"/>
    </source>
</evidence>
<feature type="domain" description="Bacterial Ig" evidence="2">
    <location>
        <begin position="37"/>
        <end position="85"/>
    </location>
</feature>
<proteinExistence type="predicted"/>
<dbReference type="EMBL" id="JBHSSO010000008">
    <property type="protein sequence ID" value="MFC6288991.1"/>
    <property type="molecule type" value="Genomic_DNA"/>
</dbReference>
<evidence type="ECO:0000259" key="2">
    <source>
        <dbReference type="Pfam" id="PF17936"/>
    </source>
</evidence>
<feature type="compositionally biased region" description="Low complexity" evidence="1">
    <location>
        <begin position="138"/>
        <end position="147"/>
    </location>
</feature>
<dbReference type="InterPro" id="IPR041498">
    <property type="entry name" value="Big_6"/>
</dbReference>
<reference evidence="4" key="1">
    <citation type="journal article" date="2019" name="Int. J. Syst. Evol. Microbiol.">
        <title>The Global Catalogue of Microorganisms (GCM) 10K type strain sequencing project: providing services to taxonomists for standard genome sequencing and annotation.</title>
        <authorList>
            <consortium name="The Broad Institute Genomics Platform"/>
            <consortium name="The Broad Institute Genome Sequencing Center for Infectious Disease"/>
            <person name="Wu L."/>
            <person name="Ma J."/>
        </authorList>
    </citation>
    <scope>NUCLEOTIDE SEQUENCE [LARGE SCALE GENOMIC DNA]</scope>
    <source>
        <strain evidence="4">CCM 8893</strain>
    </source>
</reference>
<evidence type="ECO:0000256" key="1">
    <source>
        <dbReference type="SAM" id="MobiDB-lite"/>
    </source>
</evidence>
<dbReference type="Pfam" id="PF17936">
    <property type="entry name" value="Big_6"/>
    <property type="match status" value="1"/>
</dbReference>
<dbReference type="Proteomes" id="UP001596258">
    <property type="component" value="Unassembled WGS sequence"/>
</dbReference>
<dbReference type="RefSeq" id="WP_225418629.1">
    <property type="nucleotide sequence ID" value="NZ_JBHSSO010000008.1"/>
</dbReference>
<feature type="compositionally biased region" description="Low complexity" evidence="1">
    <location>
        <begin position="165"/>
        <end position="174"/>
    </location>
</feature>
<keyword evidence="4" id="KW-1185">Reference proteome</keyword>
<dbReference type="PANTHER" id="PTHR10068">
    <property type="entry name" value="BONE MARROW PROTEOGLYCAN"/>
    <property type="match status" value="1"/>
</dbReference>
<dbReference type="PANTHER" id="PTHR10068:SF14">
    <property type="entry name" value="CELL WALL ADHESIN EAP1"/>
    <property type="match status" value="1"/>
</dbReference>
<name>A0ABW1U808_9LACO</name>
<feature type="compositionally biased region" description="Polar residues" evidence="1">
    <location>
        <begin position="178"/>
        <end position="190"/>
    </location>
</feature>